<accession>A0A150WKG3</accession>
<name>A0A150WKG3_BDEBC</name>
<dbReference type="GO" id="GO:0009279">
    <property type="term" value="C:cell outer membrane"/>
    <property type="evidence" value="ECO:0007669"/>
    <property type="project" value="UniProtKB-SubCell"/>
</dbReference>
<comment type="caution">
    <text evidence="7">The sequence shown here is derived from an EMBL/GenBank/DDBJ whole genome shotgun (WGS) entry which is preliminary data.</text>
</comment>
<dbReference type="Pfam" id="PF00691">
    <property type="entry name" value="OmpA"/>
    <property type="match status" value="1"/>
</dbReference>
<proteinExistence type="predicted"/>
<feature type="chain" id="PRO_5007572776" description="OmpA-like domain-containing protein" evidence="5">
    <location>
        <begin position="22"/>
        <end position="366"/>
    </location>
</feature>
<evidence type="ECO:0000256" key="2">
    <source>
        <dbReference type="ARBA" id="ARBA00023136"/>
    </source>
</evidence>
<evidence type="ECO:0000256" key="5">
    <source>
        <dbReference type="SAM" id="SignalP"/>
    </source>
</evidence>
<dbReference type="InterPro" id="IPR036737">
    <property type="entry name" value="OmpA-like_sf"/>
</dbReference>
<feature type="domain" description="OmpA-like" evidence="6">
    <location>
        <begin position="240"/>
        <end position="353"/>
    </location>
</feature>
<dbReference type="EMBL" id="LUKF01000012">
    <property type="protein sequence ID" value="KYG64386.1"/>
    <property type="molecule type" value="Genomic_DNA"/>
</dbReference>
<feature type="signal peptide" evidence="5">
    <location>
        <begin position="1"/>
        <end position="21"/>
    </location>
</feature>
<dbReference type="CDD" id="cd07185">
    <property type="entry name" value="OmpA_C-like"/>
    <property type="match status" value="1"/>
</dbReference>
<dbReference type="InterPro" id="IPR006665">
    <property type="entry name" value="OmpA-like"/>
</dbReference>
<protein>
    <recommendedName>
        <fullName evidence="6">OmpA-like domain-containing protein</fullName>
    </recommendedName>
</protein>
<evidence type="ECO:0000259" key="6">
    <source>
        <dbReference type="PROSITE" id="PS51123"/>
    </source>
</evidence>
<dbReference type="SUPFAM" id="SSF103088">
    <property type="entry name" value="OmpA-like"/>
    <property type="match status" value="1"/>
</dbReference>
<organism evidence="7 8">
    <name type="scientific">Bdellovibrio bacteriovorus</name>
    <dbReference type="NCBI Taxonomy" id="959"/>
    <lineage>
        <taxon>Bacteria</taxon>
        <taxon>Pseudomonadati</taxon>
        <taxon>Bdellovibrionota</taxon>
        <taxon>Bdellovibrionia</taxon>
        <taxon>Bdellovibrionales</taxon>
        <taxon>Pseudobdellovibrionaceae</taxon>
        <taxon>Bdellovibrio</taxon>
    </lineage>
</organism>
<reference evidence="7 8" key="1">
    <citation type="submission" date="2016-03" db="EMBL/GenBank/DDBJ databases">
        <authorList>
            <person name="Ploux O."/>
        </authorList>
    </citation>
    <scope>NUCLEOTIDE SEQUENCE [LARGE SCALE GENOMIC DNA]</scope>
    <source>
        <strain evidence="7 8">BER2</strain>
    </source>
</reference>
<evidence type="ECO:0000313" key="8">
    <source>
        <dbReference type="Proteomes" id="UP000075391"/>
    </source>
</evidence>
<dbReference type="PANTHER" id="PTHR30329">
    <property type="entry name" value="STATOR ELEMENT OF FLAGELLAR MOTOR COMPLEX"/>
    <property type="match status" value="1"/>
</dbReference>
<dbReference type="RefSeq" id="WP_063243379.1">
    <property type="nucleotide sequence ID" value="NZ_CP168967.1"/>
</dbReference>
<keyword evidence="5" id="KW-0732">Signal</keyword>
<evidence type="ECO:0000256" key="1">
    <source>
        <dbReference type="ARBA" id="ARBA00004442"/>
    </source>
</evidence>
<dbReference type="PROSITE" id="PS51123">
    <property type="entry name" value="OMPA_2"/>
    <property type="match status" value="1"/>
</dbReference>
<comment type="subcellular location">
    <subcellularLocation>
        <location evidence="1">Cell outer membrane</location>
    </subcellularLocation>
</comment>
<dbReference type="PRINTS" id="PR01021">
    <property type="entry name" value="OMPADOMAIN"/>
</dbReference>
<evidence type="ECO:0000256" key="4">
    <source>
        <dbReference type="PROSITE-ProRule" id="PRU00473"/>
    </source>
</evidence>
<dbReference type="InterPro" id="IPR006690">
    <property type="entry name" value="OMPA-like_CS"/>
</dbReference>
<gene>
    <name evidence="7" type="ORF">AZI85_02895</name>
</gene>
<dbReference type="InterPro" id="IPR050330">
    <property type="entry name" value="Bact_OuterMem_StrucFunc"/>
</dbReference>
<dbReference type="AlphaFoldDB" id="A0A150WKG3"/>
<dbReference type="PANTHER" id="PTHR30329:SF21">
    <property type="entry name" value="LIPOPROTEIN YIAD-RELATED"/>
    <property type="match status" value="1"/>
</dbReference>
<evidence type="ECO:0000256" key="3">
    <source>
        <dbReference type="ARBA" id="ARBA00023237"/>
    </source>
</evidence>
<evidence type="ECO:0000313" key="7">
    <source>
        <dbReference type="EMBL" id="KYG64386.1"/>
    </source>
</evidence>
<sequence length="366" mass="39656">MKTLILTAILCVGSFSYANQADQESTSSTMEFTREEAETAPRGLLPFIGLGGGYTGYDEDGSAEGTPATLKLLGSWYLQAPVVFDLGYGVNNQQFSQAGNNEDTAMTGGALEFAARYRWDSTRWQAGVVGNQFYEQGQDLGADQGDAHFVGLQALKEFNLSASWLARLGARAMAMTNTVDNNVYMYLIDLQIGWNPSAYRTSVRTTENPVETEETIVEEVVEPARPVADVEPAAALGAVGLTALVEDESNIEFPTAKATVSPEDKEKLASIAGVLEENKDLYDRVEIHGYADSTGSEQFNQQLSEQRAEQVRSILQQNGLDDVDVAAVGKGTADSTGMQDSDRRAELIFIGVKDEAKLREALSTIE</sequence>
<dbReference type="OrthoDB" id="5289267at2"/>
<keyword evidence="3" id="KW-0998">Cell outer membrane</keyword>
<dbReference type="PROSITE" id="PS01068">
    <property type="entry name" value="OMPA_1"/>
    <property type="match status" value="1"/>
</dbReference>
<keyword evidence="2 4" id="KW-0472">Membrane</keyword>
<dbReference type="InterPro" id="IPR006664">
    <property type="entry name" value="OMP_bac"/>
</dbReference>
<dbReference type="Proteomes" id="UP000075391">
    <property type="component" value="Unassembled WGS sequence"/>
</dbReference>
<dbReference type="Gene3D" id="3.30.1330.60">
    <property type="entry name" value="OmpA-like domain"/>
    <property type="match status" value="1"/>
</dbReference>